<dbReference type="InterPro" id="IPR007276">
    <property type="entry name" value="Nop14"/>
</dbReference>
<keyword evidence="8" id="KW-0812">Transmembrane</keyword>
<keyword evidence="10" id="KW-1185">Reference proteome</keyword>
<evidence type="ECO:0000313" key="9">
    <source>
        <dbReference type="EMBL" id="KAF7145580.1"/>
    </source>
</evidence>
<dbReference type="OrthoDB" id="1666796at2759"/>
<evidence type="ECO:0000256" key="2">
    <source>
        <dbReference type="ARBA" id="ARBA00007466"/>
    </source>
</evidence>
<dbReference type="AlphaFoldDB" id="A0A834H563"/>
<keyword evidence="5" id="KW-0539">Nucleus</keyword>
<keyword evidence="8" id="KW-0472">Membrane</keyword>
<dbReference type="Pfam" id="PF04147">
    <property type="entry name" value="Nop14"/>
    <property type="match status" value="1"/>
</dbReference>
<comment type="subcellular location">
    <subcellularLocation>
        <location evidence="1">Nucleus</location>
        <location evidence="1">Nucleolus</location>
    </subcellularLocation>
</comment>
<sequence>MHPPSAPPAARPALRFRSPRPRTGTVRHSCLDSCDLGKMAGEICVGSAKAFSGALRGLPIPIHLWFAASQRERMARAYGQPEEWVVLGSPLEHMKGVFKGQRAADGELEIQRWQRGIPATIRPCVHDLKILDSLPVAVLRPRRDGIQSTSYEHGFRVGFKGNYAGRKEEKYFINIMLLFLLAFSAATISGGLGSVLLVSAWWFWCYGCMGNLSAISKLPIHDMNGQGRHTTSLPHTRRERHHQNQPASNYCLKATMMIGSILDMVLLLGQRNHGSHDCCPVMISAYQSTHGRLNPPPSVQLLANMEEGEDIAERSGKSSVFIDKRTGEQSDELGEFDKAILRSQRECQLKLYKKSKYNLSDGEEDEFDY</sequence>
<feature type="compositionally biased region" description="Pro residues" evidence="7">
    <location>
        <begin position="1"/>
        <end position="10"/>
    </location>
</feature>
<feature type="transmembrane region" description="Helical" evidence="8">
    <location>
        <begin position="171"/>
        <end position="204"/>
    </location>
</feature>
<evidence type="ECO:0000256" key="4">
    <source>
        <dbReference type="ARBA" id="ARBA00022552"/>
    </source>
</evidence>
<evidence type="ECO:0000256" key="7">
    <source>
        <dbReference type="SAM" id="MobiDB-lite"/>
    </source>
</evidence>
<gene>
    <name evidence="9" type="ORF">RHSIM_Rhsim04G0142900</name>
</gene>
<keyword evidence="3" id="KW-0690">Ribosome biogenesis</keyword>
<keyword evidence="4" id="KW-0698">rRNA processing</keyword>
<dbReference type="GO" id="GO:0032040">
    <property type="term" value="C:small-subunit processome"/>
    <property type="evidence" value="ECO:0007669"/>
    <property type="project" value="InterPro"/>
</dbReference>
<comment type="function">
    <text evidence="6">Involved in nucleolar processing of pre-18S ribosomal RNA. Has a role in the nuclear export of 40S pre-ribosomal subunit to the cytoplasm.</text>
</comment>
<reference evidence="9" key="1">
    <citation type="submission" date="2019-11" db="EMBL/GenBank/DDBJ databases">
        <authorList>
            <person name="Liu Y."/>
            <person name="Hou J."/>
            <person name="Li T.-Q."/>
            <person name="Guan C.-H."/>
            <person name="Wu X."/>
            <person name="Wu H.-Z."/>
            <person name="Ling F."/>
            <person name="Zhang R."/>
            <person name="Shi X.-G."/>
            <person name="Ren J.-P."/>
            <person name="Chen E.-F."/>
            <person name="Sun J.-M."/>
        </authorList>
    </citation>
    <scope>NUCLEOTIDE SEQUENCE</scope>
    <source>
        <strain evidence="9">Adult_tree_wgs_1</strain>
        <tissue evidence="9">Leaves</tissue>
    </source>
</reference>
<organism evidence="9 10">
    <name type="scientific">Rhododendron simsii</name>
    <name type="common">Sims's rhododendron</name>
    <dbReference type="NCBI Taxonomy" id="118357"/>
    <lineage>
        <taxon>Eukaryota</taxon>
        <taxon>Viridiplantae</taxon>
        <taxon>Streptophyta</taxon>
        <taxon>Embryophyta</taxon>
        <taxon>Tracheophyta</taxon>
        <taxon>Spermatophyta</taxon>
        <taxon>Magnoliopsida</taxon>
        <taxon>eudicotyledons</taxon>
        <taxon>Gunneridae</taxon>
        <taxon>Pentapetalae</taxon>
        <taxon>asterids</taxon>
        <taxon>Ericales</taxon>
        <taxon>Ericaceae</taxon>
        <taxon>Ericoideae</taxon>
        <taxon>Rhodoreae</taxon>
        <taxon>Rhododendron</taxon>
    </lineage>
</organism>
<accession>A0A834H563</accession>
<evidence type="ECO:0000313" key="10">
    <source>
        <dbReference type="Proteomes" id="UP000626092"/>
    </source>
</evidence>
<dbReference type="EMBL" id="WJXA01000004">
    <property type="protein sequence ID" value="KAF7145580.1"/>
    <property type="molecule type" value="Genomic_DNA"/>
</dbReference>
<evidence type="ECO:0000256" key="5">
    <source>
        <dbReference type="ARBA" id="ARBA00023242"/>
    </source>
</evidence>
<dbReference type="PANTHER" id="PTHR23183:SF0">
    <property type="entry name" value="NUCLEOLAR PROTEIN 14"/>
    <property type="match status" value="1"/>
</dbReference>
<dbReference type="GO" id="GO:0030490">
    <property type="term" value="P:maturation of SSU-rRNA"/>
    <property type="evidence" value="ECO:0007669"/>
    <property type="project" value="TreeGrafter"/>
</dbReference>
<evidence type="ECO:0000256" key="1">
    <source>
        <dbReference type="ARBA" id="ARBA00004604"/>
    </source>
</evidence>
<evidence type="ECO:0000256" key="8">
    <source>
        <dbReference type="SAM" id="Phobius"/>
    </source>
</evidence>
<dbReference type="GO" id="GO:0030692">
    <property type="term" value="C:Noc4p-Nop14p complex"/>
    <property type="evidence" value="ECO:0007669"/>
    <property type="project" value="TreeGrafter"/>
</dbReference>
<keyword evidence="8" id="KW-1133">Transmembrane helix</keyword>
<dbReference type="PANTHER" id="PTHR23183">
    <property type="entry name" value="NOP14"/>
    <property type="match status" value="1"/>
</dbReference>
<evidence type="ECO:0000256" key="6">
    <source>
        <dbReference type="ARBA" id="ARBA00024695"/>
    </source>
</evidence>
<feature type="region of interest" description="Disordered" evidence="7">
    <location>
        <begin position="1"/>
        <end position="24"/>
    </location>
</feature>
<comment type="similarity">
    <text evidence="2">Belongs to the NOP14 family.</text>
</comment>
<evidence type="ECO:0000256" key="3">
    <source>
        <dbReference type="ARBA" id="ARBA00022517"/>
    </source>
</evidence>
<feature type="region of interest" description="Disordered" evidence="7">
    <location>
        <begin position="226"/>
        <end position="245"/>
    </location>
</feature>
<protein>
    <submittedName>
        <fullName evidence="9">Uncharacterized protein</fullName>
    </submittedName>
</protein>
<proteinExistence type="inferred from homology"/>
<comment type="caution">
    <text evidence="9">The sequence shown here is derived from an EMBL/GenBank/DDBJ whole genome shotgun (WGS) entry which is preliminary data.</text>
</comment>
<name>A0A834H563_RHOSS</name>
<dbReference type="Proteomes" id="UP000626092">
    <property type="component" value="Unassembled WGS sequence"/>
</dbReference>